<dbReference type="Pfam" id="PF13460">
    <property type="entry name" value="NAD_binding_10"/>
    <property type="match status" value="1"/>
</dbReference>
<sequence length="536" mass="57920">MATAPDDLLPAPVADTLVGLVPGLGPDGHPRADAPLVAVTGVTGYVGGRLVPELLAAGYRVRAIARHPDRLRGRPWYADVEVAAADAADPEQIRAALEGTQIAYYLIHSLGTGRSFESTDRHTALVFGQAAREAGVERMVYLGGLYPEGEDLSPHLASRTEVGEILLASGVPTTVLRAAVILGSGSASFEMMRYLTERLPAMTVPRWVENRIQPISIRDVLRYLVGSAAMPAQVSRGFDIGGPDVLTYRDMMQRYAAASGLHRRVIVGVPVLTPKLSSLWVSLVTPVPGGLARPLVESLVHEVVCDEHDIAEHVPDPPGGLIGFDRAVRLALQRVQDAAVTTRWSSASVPGAPSDPLPSDPDWAGGSLFVDERQVTVDASPAALWRVLEAVGGERGWYSWGLAWRVRGLADRLVGGPGLRRGRRDPLQLLVDDAVDFWRVEAIEEGSLLRLRAEMRVPGLAWLELRVEPTGTSDTRSVFSQRALFHPKGLLGQLYWWSVYPFHGIVFGGMQRNIARAAETAEQARTDRRVSASGGS</sequence>
<name>A0A7Y6A2Q7_9CELL</name>
<dbReference type="Gene3D" id="3.40.50.720">
    <property type="entry name" value="NAD(P)-binding Rossmann-like Domain"/>
    <property type="match status" value="1"/>
</dbReference>
<dbReference type="Pfam" id="PF11066">
    <property type="entry name" value="DUF2867"/>
    <property type="match status" value="1"/>
</dbReference>
<dbReference type="AlphaFoldDB" id="A0A7Y6A2Q7"/>
<comment type="caution">
    <text evidence="2">The sequence shown here is derived from an EMBL/GenBank/DDBJ whole genome shotgun (WGS) entry which is preliminary data.</text>
</comment>
<dbReference type="PANTHER" id="PTHR12126:SF11">
    <property type="entry name" value="NADH DEHYDROGENASE [UBIQUINONE] 1 ALPHA SUBCOMPLEX SUBUNIT 9, MITOCHONDRIAL"/>
    <property type="match status" value="1"/>
</dbReference>
<accession>A0A7Y6A2Q7</accession>
<organism evidence="2 3">
    <name type="scientific">Cellulomonas humilata</name>
    <dbReference type="NCBI Taxonomy" id="144055"/>
    <lineage>
        <taxon>Bacteria</taxon>
        <taxon>Bacillati</taxon>
        <taxon>Actinomycetota</taxon>
        <taxon>Actinomycetes</taxon>
        <taxon>Micrococcales</taxon>
        <taxon>Cellulomonadaceae</taxon>
        <taxon>Cellulomonas</taxon>
    </lineage>
</organism>
<evidence type="ECO:0000313" key="2">
    <source>
        <dbReference type="EMBL" id="NUU18671.1"/>
    </source>
</evidence>
<protein>
    <submittedName>
        <fullName evidence="2">SDR family oxidoreductase</fullName>
    </submittedName>
</protein>
<keyword evidence="3" id="KW-1185">Reference proteome</keyword>
<dbReference type="EMBL" id="JABMCI010000068">
    <property type="protein sequence ID" value="NUU18671.1"/>
    <property type="molecule type" value="Genomic_DNA"/>
</dbReference>
<dbReference type="InterPro" id="IPR016040">
    <property type="entry name" value="NAD(P)-bd_dom"/>
</dbReference>
<dbReference type="InterPro" id="IPR036291">
    <property type="entry name" value="NAD(P)-bd_dom_sf"/>
</dbReference>
<dbReference type="GO" id="GO:0044877">
    <property type="term" value="F:protein-containing complex binding"/>
    <property type="evidence" value="ECO:0007669"/>
    <property type="project" value="TreeGrafter"/>
</dbReference>
<dbReference type="SUPFAM" id="SSF55961">
    <property type="entry name" value="Bet v1-like"/>
    <property type="match status" value="1"/>
</dbReference>
<reference evidence="2 3" key="1">
    <citation type="submission" date="2020-05" db="EMBL/GenBank/DDBJ databases">
        <title>Genome Sequencing of Type Strains.</title>
        <authorList>
            <person name="Lemaire J.F."/>
            <person name="Inderbitzin P."/>
            <person name="Gregorio O.A."/>
            <person name="Collins S.B."/>
            <person name="Wespe N."/>
            <person name="Knight-Connoni V."/>
        </authorList>
    </citation>
    <scope>NUCLEOTIDE SEQUENCE [LARGE SCALE GENOMIC DNA]</scope>
    <source>
        <strain evidence="2 3">ATCC 25174</strain>
    </source>
</reference>
<dbReference type="PANTHER" id="PTHR12126">
    <property type="entry name" value="NADH-UBIQUINONE OXIDOREDUCTASE 39 KDA SUBUNIT-RELATED"/>
    <property type="match status" value="1"/>
</dbReference>
<dbReference type="InterPro" id="IPR051207">
    <property type="entry name" value="ComplexI_NDUFA9_subunit"/>
</dbReference>
<dbReference type="CDD" id="cd05245">
    <property type="entry name" value="SDR_a2"/>
    <property type="match status" value="1"/>
</dbReference>
<dbReference type="RefSeq" id="WP_175348594.1">
    <property type="nucleotide sequence ID" value="NZ_JABMCI010000068.1"/>
</dbReference>
<dbReference type="SUPFAM" id="SSF51735">
    <property type="entry name" value="NAD(P)-binding Rossmann-fold domains"/>
    <property type="match status" value="1"/>
</dbReference>
<dbReference type="InterPro" id="IPR021295">
    <property type="entry name" value="DUF2867"/>
</dbReference>
<evidence type="ECO:0000259" key="1">
    <source>
        <dbReference type="Pfam" id="PF13460"/>
    </source>
</evidence>
<proteinExistence type="predicted"/>
<dbReference type="Proteomes" id="UP000565724">
    <property type="component" value="Unassembled WGS sequence"/>
</dbReference>
<gene>
    <name evidence="2" type="ORF">HP550_15565</name>
</gene>
<evidence type="ECO:0000313" key="3">
    <source>
        <dbReference type="Proteomes" id="UP000565724"/>
    </source>
</evidence>
<feature type="domain" description="NAD(P)-binding" evidence="1">
    <location>
        <begin position="41"/>
        <end position="179"/>
    </location>
</feature>